<proteinExistence type="predicted"/>
<dbReference type="GeneID" id="27901602"/>
<dbReference type="InterPro" id="IPR014710">
    <property type="entry name" value="RmlC-like_jellyroll"/>
</dbReference>
<dbReference type="Gene3D" id="2.60.120.10">
    <property type="entry name" value="Jelly Rolls"/>
    <property type="match status" value="1"/>
</dbReference>
<dbReference type="InterPro" id="IPR003347">
    <property type="entry name" value="JmjC_dom"/>
</dbReference>
<dbReference type="SUPFAM" id="SSF51197">
    <property type="entry name" value="Clavaminate synthase-like"/>
    <property type="match status" value="1"/>
</dbReference>
<sequence length="310" mass="35559">MMHYVAKNRPFVVRKGAGHWRAVHAWNSAYLRQVMIGRHVRVAITPTGNADGVVEDERGGHLMLVEPYEKSETFDDFLDHVQADAGFSEQERKNRNVRYCQTQNDNLRDEYAALFHDVPNDINFASTALNLEPDAVNFWLGNERSVTALHRDNYENIYVQIRGQKHFTLLSPVEMPCVNETPIRFARYQPVSDEDALQVELKPRLDPAGEPIPTPIWDPDEPKARATAYSRFAKPLHVTLEEGDMMYLPAMWYHKVAQSTGGEDFSCAVNYWYDMDFSGTFWIQNGFLRDMVQAAAKQVQYPELRLGDAS</sequence>
<dbReference type="AlphaFoldDB" id="M3B818"/>
<dbReference type="OMA" id="YWHDMEF"/>
<dbReference type="PANTHER" id="PTHR12461">
    <property type="entry name" value="HYPOXIA-INDUCIBLE FACTOR 1 ALPHA INHIBITOR-RELATED"/>
    <property type="match status" value="1"/>
</dbReference>
<dbReference type="STRING" id="692275.M3B818"/>
<reference evidence="2 3" key="1">
    <citation type="journal article" date="2012" name="PLoS Pathog.">
        <title>Diverse lifestyles and strategies of plant pathogenesis encoded in the genomes of eighteen Dothideomycetes fungi.</title>
        <authorList>
            <person name="Ohm R.A."/>
            <person name="Feau N."/>
            <person name="Henrissat B."/>
            <person name="Schoch C.L."/>
            <person name="Horwitz B.A."/>
            <person name="Barry K.W."/>
            <person name="Condon B.J."/>
            <person name="Copeland A.C."/>
            <person name="Dhillon B."/>
            <person name="Glaser F."/>
            <person name="Hesse C.N."/>
            <person name="Kosti I."/>
            <person name="LaButti K."/>
            <person name="Lindquist E.A."/>
            <person name="Lucas S."/>
            <person name="Salamov A.A."/>
            <person name="Bradshaw R.E."/>
            <person name="Ciuffetti L."/>
            <person name="Hamelin R.C."/>
            <person name="Kema G.H.J."/>
            <person name="Lawrence C."/>
            <person name="Scott J.A."/>
            <person name="Spatafora J.W."/>
            <person name="Turgeon B.G."/>
            <person name="de Wit P.J.G.M."/>
            <person name="Zhong S."/>
            <person name="Goodwin S.B."/>
            <person name="Grigoriev I.V."/>
        </authorList>
    </citation>
    <scope>NUCLEOTIDE SEQUENCE [LARGE SCALE GENOMIC DNA]</scope>
    <source>
        <strain evidence="2 3">SO2202</strain>
    </source>
</reference>
<evidence type="ECO:0000313" key="2">
    <source>
        <dbReference type="EMBL" id="EMF15977.1"/>
    </source>
</evidence>
<dbReference type="EMBL" id="KB456261">
    <property type="protein sequence ID" value="EMF15977.1"/>
    <property type="molecule type" value="Genomic_DNA"/>
</dbReference>
<dbReference type="InterPro" id="IPR041667">
    <property type="entry name" value="Cupin_8"/>
</dbReference>
<name>M3B818_SPHMS</name>
<protein>
    <submittedName>
        <fullName evidence="2">Clavaminate synthase-like protein</fullName>
    </submittedName>
</protein>
<dbReference type="Proteomes" id="UP000016931">
    <property type="component" value="Unassembled WGS sequence"/>
</dbReference>
<organism evidence="2 3">
    <name type="scientific">Sphaerulina musiva (strain SO2202)</name>
    <name type="common">Poplar stem canker fungus</name>
    <name type="synonym">Septoria musiva</name>
    <dbReference type="NCBI Taxonomy" id="692275"/>
    <lineage>
        <taxon>Eukaryota</taxon>
        <taxon>Fungi</taxon>
        <taxon>Dikarya</taxon>
        <taxon>Ascomycota</taxon>
        <taxon>Pezizomycotina</taxon>
        <taxon>Dothideomycetes</taxon>
        <taxon>Dothideomycetidae</taxon>
        <taxon>Mycosphaerellales</taxon>
        <taxon>Mycosphaerellaceae</taxon>
        <taxon>Sphaerulina</taxon>
    </lineage>
</organism>
<accession>M3B818</accession>
<evidence type="ECO:0000259" key="1">
    <source>
        <dbReference type="PROSITE" id="PS51184"/>
    </source>
</evidence>
<dbReference type="SMART" id="SM00558">
    <property type="entry name" value="JmjC"/>
    <property type="match status" value="1"/>
</dbReference>
<dbReference type="PANTHER" id="PTHR12461:SF99">
    <property type="entry name" value="BIFUNCTIONAL PEPTIDASE AND (3S)-LYSYL HYDROXYLASE JMJD7"/>
    <property type="match status" value="1"/>
</dbReference>
<gene>
    <name evidence="2" type="ORF">SEPMUDRAFT_147690</name>
</gene>
<dbReference type="Pfam" id="PF13621">
    <property type="entry name" value="Cupin_8"/>
    <property type="match status" value="1"/>
</dbReference>
<keyword evidence="3" id="KW-1185">Reference proteome</keyword>
<evidence type="ECO:0000313" key="3">
    <source>
        <dbReference type="Proteomes" id="UP000016931"/>
    </source>
</evidence>
<dbReference type="OrthoDB" id="415358at2759"/>
<dbReference type="PROSITE" id="PS51184">
    <property type="entry name" value="JMJC"/>
    <property type="match status" value="1"/>
</dbReference>
<dbReference type="HOGENOM" id="CLU_016785_6_1_1"/>
<dbReference type="eggNOG" id="KOG2508">
    <property type="taxonomic scope" value="Eukaryota"/>
</dbReference>
<dbReference type="RefSeq" id="XP_016764098.1">
    <property type="nucleotide sequence ID" value="XM_016904465.1"/>
</dbReference>
<feature type="domain" description="JmjC" evidence="1">
    <location>
        <begin position="107"/>
        <end position="288"/>
    </location>
</feature>